<keyword evidence="3" id="KW-1185">Reference proteome</keyword>
<name>A0A8J3LYF5_9ACTN</name>
<dbReference type="AlphaFoldDB" id="A0A8J3LYF5"/>
<reference evidence="2" key="1">
    <citation type="submission" date="2021-01" db="EMBL/GenBank/DDBJ databases">
        <title>Whole genome shotgun sequence of Planosporangium flavigriseum NBRC 105377.</title>
        <authorList>
            <person name="Komaki H."/>
            <person name="Tamura T."/>
        </authorList>
    </citation>
    <scope>NUCLEOTIDE SEQUENCE</scope>
    <source>
        <strain evidence="2">NBRC 105377</strain>
    </source>
</reference>
<proteinExistence type="predicted"/>
<dbReference type="RefSeq" id="WP_168078664.1">
    <property type="nucleotide sequence ID" value="NZ_BAAAQJ010000012.1"/>
</dbReference>
<dbReference type="EMBL" id="BONU01000009">
    <property type="protein sequence ID" value="GIG73395.1"/>
    <property type="molecule type" value="Genomic_DNA"/>
</dbReference>
<gene>
    <name evidence="2" type="ORF">Pfl04_17990</name>
</gene>
<evidence type="ECO:0000256" key="1">
    <source>
        <dbReference type="SAM" id="MobiDB-lite"/>
    </source>
</evidence>
<accession>A0A8J3LYF5</accession>
<evidence type="ECO:0000313" key="3">
    <source>
        <dbReference type="Proteomes" id="UP000653674"/>
    </source>
</evidence>
<organism evidence="2 3">
    <name type="scientific">Planosporangium flavigriseum</name>
    <dbReference type="NCBI Taxonomy" id="373681"/>
    <lineage>
        <taxon>Bacteria</taxon>
        <taxon>Bacillati</taxon>
        <taxon>Actinomycetota</taxon>
        <taxon>Actinomycetes</taxon>
        <taxon>Micromonosporales</taxon>
        <taxon>Micromonosporaceae</taxon>
        <taxon>Planosporangium</taxon>
    </lineage>
</organism>
<protein>
    <submittedName>
        <fullName evidence="2">Uncharacterized protein</fullName>
    </submittedName>
</protein>
<sequence length="92" mass="9835">MSASTSNPIQRNPGEVATAGTYRRSDPIWVYRSGTWQPGVVEAASSTAVMATYRCGQGRGTAVDTMSVDYVRRRAEIDPQLDRTPSGPATAA</sequence>
<evidence type="ECO:0000313" key="2">
    <source>
        <dbReference type="EMBL" id="GIG73395.1"/>
    </source>
</evidence>
<feature type="compositionally biased region" description="Polar residues" evidence="1">
    <location>
        <begin position="1"/>
        <end position="10"/>
    </location>
</feature>
<dbReference type="Proteomes" id="UP000653674">
    <property type="component" value="Unassembled WGS sequence"/>
</dbReference>
<comment type="caution">
    <text evidence="2">The sequence shown here is derived from an EMBL/GenBank/DDBJ whole genome shotgun (WGS) entry which is preliminary data.</text>
</comment>
<feature type="region of interest" description="Disordered" evidence="1">
    <location>
        <begin position="1"/>
        <end position="20"/>
    </location>
</feature>